<evidence type="ECO:0008006" key="3">
    <source>
        <dbReference type="Google" id="ProtNLM"/>
    </source>
</evidence>
<comment type="caution">
    <text evidence="1">The sequence shown here is derived from an EMBL/GenBank/DDBJ whole genome shotgun (WGS) entry which is preliminary data.</text>
</comment>
<dbReference type="Pfam" id="PF13692">
    <property type="entry name" value="Glyco_trans_1_4"/>
    <property type="match status" value="1"/>
</dbReference>
<dbReference type="EMBL" id="PZPL01000001">
    <property type="protein sequence ID" value="PTL72661.1"/>
    <property type="molecule type" value="Genomic_DNA"/>
</dbReference>
<evidence type="ECO:0000313" key="1">
    <source>
        <dbReference type="EMBL" id="PTL72661.1"/>
    </source>
</evidence>
<dbReference type="Gene3D" id="3.40.50.2000">
    <property type="entry name" value="Glycogen Phosphorylase B"/>
    <property type="match status" value="1"/>
</dbReference>
<dbReference type="Proteomes" id="UP000241085">
    <property type="component" value="Unassembled WGS sequence"/>
</dbReference>
<dbReference type="SUPFAM" id="SSF53756">
    <property type="entry name" value="UDP-Glycosyltransferase/glycogen phosphorylase"/>
    <property type="match status" value="1"/>
</dbReference>
<proteinExistence type="predicted"/>
<sequence>MTGGRDGAANLVVQQSLAPPDDTTQYVDSIVDGLAPGVELLFFSWRSALTARYDVLHVHWPELMIRGRSRSHRFLRRRALDVLLVRLALQRIPLVRTVHNAEPHEKGPVAERRSLRRIDKATDLFVRLNPTTVTPAGVPAVTILHGHYRDQFARHPQPPSERGRLLYFGIIRPYKGVVEFIDVFRGVEDPTLSLHVVGSPSAGQRELVEERAARDDRVSATLRRVDDDEMVAEIALAELVVLPYREMHNSGSILVALSLARPVLVPRTPANSVLAEEVGSDWVIEYDGELTPETITATIADLRARPRTGTPALAGRDWDRLGLQLKEAYQDAVIRKKKPKR</sequence>
<dbReference type="RefSeq" id="WP_107574335.1">
    <property type="nucleotide sequence ID" value="NZ_PZPL01000001.1"/>
</dbReference>
<protein>
    <recommendedName>
        <fullName evidence="3">GDP-mannose--glycolipid 4-beta-D-mannosyltransferase</fullName>
    </recommendedName>
</protein>
<reference evidence="1 2" key="1">
    <citation type="submission" date="2018-03" db="EMBL/GenBank/DDBJ databases">
        <title>Bacteriophage NCPPB3778 and a type I-E CRISPR drive the evolution of the US Biological Select Agent, Rathayibacter toxicus.</title>
        <authorList>
            <person name="Davis E.W.II."/>
            <person name="Tabima J.F."/>
            <person name="Weisberg A.J."/>
            <person name="Dantas Lopes L."/>
            <person name="Wiseman M.S."/>
            <person name="Wiseman M.S."/>
            <person name="Pupko T."/>
            <person name="Belcher M.S."/>
            <person name="Sechler A.J."/>
            <person name="Tancos M.A."/>
            <person name="Schroeder B.K."/>
            <person name="Murray T.D."/>
            <person name="Luster D.G."/>
            <person name="Schneider W.L."/>
            <person name="Rogers E."/>
            <person name="Andreote F.D."/>
            <person name="Grunwald N.J."/>
            <person name="Putnam M.L."/>
            <person name="Chang J.H."/>
        </authorList>
    </citation>
    <scope>NUCLEOTIDE SEQUENCE [LARGE SCALE GENOMIC DNA]</scope>
    <source>
        <strain evidence="1 2">DSM 15933</strain>
    </source>
</reference>
<keyword evidence="2" id="KW-1185">Reference proteome</keyword>
<organism evidence="1 2">
    <name type="scientific">Rathayibacter caricis DSM 15933</name>
    <dbReference type="NCBI Taxonomy" id="1328867"/>
    <lineage>
        <taxon>Bacteria</taxon>
        <taxon>Bacillati</taxon>
        <taxon>Actinomycetota</taxon>
        <taxon>Actinomycetes</taxon>
        <taxon>Micrococcales</taxon>
        <taxon>Microbacteriaceae</taxon>
        <taxon>Rathayibacter</taxon>
    </lineage>
</organism>
<accession>A0A2T4UT36</accession>
<dbReference type="AlphaFoldDB" id="A0A2T4UT36"/>
<name>A0A2T4UT36_9MICO</name>
<gene>
    <name evidence="1" type="ORF">C1I63_07240</name>
</gene>
<evidence type="ECO:0000313" key="2">
    <source>
        <dbReference type="Proteomes" id="UP000241085"/>
    </source>
</evidence>